<dbReference type="PIRSF" id="PIRSF028103">
    <property type="entry name" value="GcvR"/>
    <property type="match status" value="1"/>
</dbReference>
<dbReference type="InterPro" id="IPR002912">
    <property type="entry name" value="ACT_dom"/>
</dbReference>
<dbReference type="PANTHER" id="PTHR34875:SF6">
    <property type="entry name" value="UPF0237 PROTEIN MJ1558"/>
    <property type="match status" value="1"/>
</dbReference>
<dbReference type="Pfam" id="PF13291">
    <property type="entry name" value="ACT_4"/>
    <property type="match status" value="1"/>
</dbReference>
<evidence type="ECO:0000313" key="3">
    <source>
        <dbReference type="EMBL" id="MBU2710621.1"/>
    </source>
</evidence>
<dbReference type="EMBL" id="JAGSOY010000009">
    <property type="protein sequence ID" value="MBU2710621.1"/>
    <property type="molecule type" value="Genomic_DNA"/>
</dbReference>
<comment type="subcellular location">
    <subcellularLocation>
        <location evidence="1">Cytoplasm</location>
    </subcellularLocation>
</comment>
<dbReference type="RefSeq" id="WP_215818789.1">
    <property type="nucleotide sequence ID" value="NZ_JAGSOY010000009.1"/>
</dbReference>
<keyword evidence="4" id="KW-1185">Reference proteome</keyword>
<dbReference type="CDD" id="cd04869">
    <property type="entry name" value="ACT_GcvR_2"/>
    <property type="match status" value="1"/>
</dbReference>
<feature type="domain" description="ACT" evidence="2">
    <location>
        <begin position="97"/>
        <end position="178"/>
    </location>
</feature>
<dbReference type="SUPFAM" id="SSF55021">
    <property type="entry name" value="ACT-like"/>
    <property type="match status" value="2"/>
</dbReference>
<name>A0ABS5Z997_9GAMM</name>
<dbReference type="Proteomes" id="UP000690515">
    <property type="component" value="Unassembled WGS sequence"/>
</dbReference>
<protein>
    <recommendedName>
        <fullName evidence="1">Glycine cleavage system transcriptional repressor</fullName>
    </recommendedName>
</protein>
<dbReference type="PANTHER" id="PTHR34875">
    <property type="entry name" value="UPF0237 PROTEIN MJ1558"/>
    <property type="match status" value="1"/>
</dbReference>
<sequence>MAEVVITLLAPDRPGIIETISQVIAAHEGNWLDSKLSLFNGQFAGIAHIYVPNKFLPSLTEQFNQLTAQKIAIHHAVIDQANTSVQKASAEQEKTYTLHLLGNDRPGIVRDITKILLEFKINITDIQTEHTSAPMSNDAIFKASAVLRVPQSANIDLIKSNLEKLANELIVDVTLDNESES</sequence>
<reference evidence="3 4" key="1">
    <citation type="submission" date="2021-04" db="EMBL/GenBank/DDBJ databases">
        <authorList>
            <person name="Pira H."/>
            <person name="Risdian C."/>
            <person name="Wink J."/>
        </authorList>
    </citation>
    <scope>NUCLEOTIDE SEQUENCE [LARGE SCALE GENOMIC DNA]</scope>
    <source>
        <strain evidence="3 4">WH53</strain>
    </source>
</reference>
<dbReference type="Pfam" id="PF13740">
    <property type="entry name" value="ACT_6"/>
    <property type="match status" value="1"/>
</dbReference>
<dbReference type="InterPro" id="IPR050990">
    <property type="entry name" value="UPF0237/GcvR_regulator"/>
</dbReference>
<keyword evidence="1" id="KW-0963">Cytoplasm</keyword>
<dbReference type="InterPro" id="IPR016867">
    <property type="entry name" value="GcvR"/>
</dbReference>
<organism evidence="3 4">
    <name type="scientific">Zooshikella harenae</name>
    <dbReference type="NCBI Taxonomy" id="2827238"/>
    <lineage>
        <taxon>Bacteria</taxon>
        <taxon>Pseudomonadati</taxon>
        <taxon>Pseudomonadota</taxon>
        <taxon>Gammaproteobacteria</taxon>
        <taxon>Oceanospirillales</taxon>
        <taxon>Zooshikellaceae</taxon>
        <taxon>Zooshikella</taxon>
    </lineage>
</organism>
<evidence type="ECO:0000259" key="2">
    <source>
        <dbReference type="PROSITE" id="PS51671"/>
    </source>
</evidence>
<dbReference type="InterPro" id="IPR045865">
    <property type="entry name" value="ACT-like_dom_sf"/>
</dbReference>
<dbReference type="Gene3D" id="3.30.70.260">
    <property type="match status" value="2"/>
</dbReference>
<gene>
    <name evidence="3" type="ORF">KCG35_06090</name>
</gene>
<comment type="caution">
    <text evidence="3">The sequence shown here is derived from an EMBL/GenBank/DDBJ whole genome shotgun (WGS) entry which is preliminary data.</text>
</comment>
<evidence type="ECO:0000313" key="4">
    <source>
        <dbReference type="Proteomes" id="UP000690515"/>
    </source>
</evidence>
<dbReference type="PROSITE" id="PS51671">
    <property type="entry name" value="ACT"/>
    <property type="match status" value="1"/>
</dbReference>
<proteinExistence type="predicted"/>
<keyword evidence="1" id="KW-0678">Repressor</keyword>
<keyword evidence="1" id="KW-0804">Transcription</keyword>
<evidence type="ECO:0000256" key="1">
    <source>
        <dbReference type="PIRNR" id="PIRNR028103"/>
    </source>
</evidence>
<accession>A0ABS5Z997</accession>